<accession>A0A1M6FE38</accession>
<dbReference type="InterPro" id="IPR036390">
    <property type="entry name" value="WH_DNA-bd_sf"/>
</dbReference>
<evidence type="ECO:0000256" key="1">
    <source>
        <dbReference type="ARBA" id="ARBA00023125"/>
    </source>
</evidence>
<dbReference type="Pfam" id="PF02082">
    <property type="entry name" value="Rrf2"/>
    <property type="match status" value="1"/>
</dbReference>
<dbReference type="EMBL" id="FQZS01000012">
    <property type="protein sequence ID" value="SHI95906.1"/>
    <property type="molecule type" value="Genomic_DNA"/>
</dbReference>
<dbReference type="PROSITE" id="PS51197">
    <property type="entry name" value="HTH_RRF2_2"/>
    <property type="match status" value="1"/>
</dbReference>
<organism evidence="2 3">
    <name type="scientific">Lutispora thermophila DSM 19022</name>
    <dbReference type="NCBI Taxonomy" id="1122184"/>
    <lineage>
        <taxon>Bacteria</taxon>
        <taxon>Bacillati</taxon>
        <taxon>Bacillota</taxon>
        <taxon>Clostridia</taxon>
        <taxon>Lutisporales</taxon>
        <taxon>Lutisporaceae</taxon>
        <taxon>Lutispora</taxon>
    </lineage>
</organism>
<dbReference type="OrthoDB" id="9808360at2"/>
<dbReference type="InterPro" id="IPR000944">
    <property type="entry name" value="Tscrpt_reg_Rrf2"/>
</dbReference>
<protein>
    <submittedName>
        <fullName evidence="2">Transcriptional regulator, BadM/Rrf2 family</fullName>
    </submittedName>
</protein>
<keyword evidence="3" id="KW-1185">Reference proteome</keyword>
<gene>
    <name evidence="2" type="ORF">SAMN02745176_01912</name>
</gene>
<reference evidence="2 3" key="1">
    <citation type="submission" date="2016-11" db="EMBL/GenBank/DDBJ databases">
        <authorList>
            <person name="Jaros S."/>
            <person name="Januszkiewicz K."/>
            <person name="Wedrychowicz H."/>
        </authorList>
    </citation>
    <scope>NUCLEOTIDE SEQUENCE [LARGE SCALE GENOMIC DNA]</scope>
    <source>
        <strain evidence="2 3">DSM 19022</strain>
    </source>
</reference>
<proteinExistence type="predicted"/>
<dbReference type="GO" id="GO:0005829">
    <property type="term" value="C:cytosol"/>
    <property type="evidence" value="ECO:0007669"/>
    <property type="project" value="TreeGrafter"/>
</dbReference>
<dbReference type="Gene3D" id="1.10.10.10">
    <property type="entry name" value="Winged helix-like DNA-binding domain superfamily/Winged helix DNA-binding domain"/>
    <property type="match status" value="1"/>
</dbReference>
<evidence type="ECO:0000313" key="3">
    <source>
        <dbReference type="Proteomes" id="UP000184442"/>
    </source>
</evidence>
<dbReference type="InterPro" id="IPR030489">
    <property type="entry name" value="TR_Rrf2-type_CS"/>
</dbReference>
<dbReference type="FunFam" id="1.10.10.10:FF:000164">
    <property type="entry name" value="Transcriptional regulator, Rrf2 family"/>
    <property type="match status" value="1"/>
</dbReference>
<dbReference type="AlphaFoldDB" id="A0A1M6FE38"/>
<dbReference type="PROSITE" id="PS01332">
    <property type="entry name" value="HTH_RRF2_1"/>
    <property type="match status" value="1"/>
</dbReference>
<dbReference type="GO" id="GO:0003677">
    <property type="term" value="F:DNA binding"/>
    <property type="evidence" value="ECO:0007669"/>
    <property type="project" value="UniProtKB-KW"/>
</dbReference>
<dbReference type="NCBIfam" id="TIGR00738">
    <property type="entry name" value="rrf2_super"/>
    <property type="match status" value="1"/>
</dbReference>
<dbReference type="RefSeq" id="WP_073025983.1">
    <property type="nucleotide sequence ID" value="NZ_FQZS01000012.1"/>
</dbReference>
<sequence>MKISTKGRYGLRAMVDLAHKSVSDHVPLKSIAESQNISEGYLEHVFSTLKKAGLVKSIKGPQGGYILADDPSNITVGAVLRVLEGDLSIVDDNTNTDGDNPIERCIKFYVWKKIDQCINSIVDDITLEDLVFEYKKMVNEETDMYYI</sequence>
<dbReference type="Proteomes" id="UP000184442">
    <property type="component" value="Unassembled WGS sequence"/>
</dbReference>
<dbReference type="PANTHER" id="PTHR33221:SF5">
    <property type="entry name" value="HTH-TYPE TRANSCRIPTIONAL REGULATOR ISCR"/>
    <property type="match status" value="1"/>
</dbReference>
<keyword evidence="1" id="KW-0238">DNA-binding</keyword>
<evidence type="ECO:0000313" key="2">
    <source>
        <dbReference type="EMBL" id="SHI95906.1"/>
    </source>
</evidence>
<dbReference type="InterPro" id="IPR036388">
    <property type="entry name" value="WH-like_DNA-bd_sf"/>
</dbReference>
<name>A0A1M6FE38_9FIRM</name>
<dbReference type="GO" id="GO:0003700">
    <property type="term" value="F:DNA-binding transcription factor activity"/>
    <property type="evidence" value="ECO:0007669"/>
    <property type="project" value="TreeGrafter"/>
</dbReference>
<dbReference type="SUPFAM" id="SSF46785">
    <property type="entry name" value="Winged helix' DNA-binding domain"/>
    <property type="match status" value="1"/>
</dbReference>
<dbReference type="PANTHER" id="PTHR33221">
    <property type="entry name" value="WINGED HELIX-TURN-HELIX TRANSCRIPTIONAL REGULATOR, RRF2 FAMILY"/>
    <property type="match status" value="1"/>
</dbReference>
<dbReference type="STRING" id="1122184.SAMN02745176_01912"/>